<protein>
    <submittedName>
        <fullName evidence="1">Uncharacterized protein</fullName>
    </submittedName>
</protein>
<organism evidence="1 2">
    <name type="scientific">Shigella sonnei</name>
    <dbReference type="NCBI Taxonomy" id="624"/>
    <lineage>
        <taxon>Bacteria</taxon>
        <taxon>Pseudomonadati</taxon>
        <taxon>Pseudomonadota</taxon>
        <taxon>Gammaproteobacteria</taxon>
        <taxon>Enterobacterales</taxon>
        <taxon>Enterobacteriaceae</taxon>
        <taxon>Shigella</taxon>
    </lineage>
</organism>
<evidence type="ECO:0000313" key="1">
    <source>
        <dbReference type="EMBL" id="SRR19817.1"/>
    </source>
</evidence>
<gene>
    <name evidence="1" type="ORF">SAMEA3710766_01778</name>
</gene>
<proteinExistence type="predicted"/>
<reference evidence="1 2" key="1">
    <citation type="submission" date="2018-06" db="EMBL/GenBank/DDBJ databases">
        <authorList>
            <consortium name="Pathogen Informatics"/>
            <person name="Doyle S."/>
        </authorList>
    </citation>
    <scope>NUCLEOTIDE SEQUENCE [LARGE SCALE GENOMIC DNA]</scope>
    <source>
        <strain evidence="1 2">4028STDY6275292</strain>
    </source>
</reference>
<accession>A0A8B4LFC4</accession>
<comment type="caution">
    <text evidence="1">The sequence shown here is derived from an EMBL/GenBank/DDBJ whole genome shotgun (WGS) entry which is preliminary data.</text>
</comment>
<evidence type="ECO:0000313" key="2">
    <source>
        <dbReference type="Proteomes" id="UP000251393"/>
    </source>
</evidence>
<name>A0A8B4LFC4_SHISO</name>
<sequence length="31" mass="3660">MKLNINFTENGVRGNRGLIVPFYPVRYLIKH</sequence>
<dbReference type="AlphaFoldDB" id="A0A8B4LFC4"/>
<dbReference type="EMBL" id="UDYI01000034">
    <property type="protein sequence ID" value="SRR19817.1"/>
    <property type="molecule type" value="Genomic_DNA"/>
</dbReference>
<dbReference type="Proteomes" id="UP000251393">
    <property type="component" value="Unassembled WGS sequence"/>
</dbReference>